<keyword evidence="5" id="KW-1185">Reference proteome</keyword>
<protein>
    <recommendedName>
        <fullName evidence="3">HMA domain-containing protein</fullName>
    </recommendedName>
</protein>
<feature type="compositionally biased region" description="Basic and acidic residues" evidence="2">
    <location>
        <begin position="78"/>
        <end position="88"/>
    </location>
</feature>
<gene>
    <name evidence="4" type="ORF">ILEXP_LOCUS19996</name>
</gene>
<evidence type="ECO:0000256" key="1">
    <source>
        <dbReference type="ARBA" id="ARBA00004170"/>
    </source>
</evidence>
<dbReference type="Gene3D" id="3.30.70.100">
    <property type="match status" value="1"/>
</dbReference>
<proteinExistence type="predicted"/>
<dbReference type="AlphaFoldDB" id="A0ABC8S3V7"/>
<feature type="region of interest" description="Disordered" evidence="2">
    <location>
        <begin position="74"/>
        <end position="94"/>
    </location>
</feature>
<evidence type="ECO:0000259" key="3">
    <source>
        <dbReference type="PROSITE" id="PS50846"/>
    </source>
</evidence>
<comment type="caution">
    <text evidence="4">The sequence shown here is derived from an EMBL/GenBank/DDBJ whole genome shotgun (WGS) entry which is preliminary data.</text>
</comment>
<dbReference type="InterPro" id="IPR006121">
    <property type="entry name" value="HMA_dom"/>
</dbReference>
<dbReference type="PANTHER" id="PTHR46371">
    <property type="entry name" value="OS04G0464100 PROTEIN"/>
    <property type="match status" value="1"/>
</dbReference>
<dbReference type="GO" id="GO:0016020">
    <property type="term" value="C:membrane"/>
    <property type="evidence" value="ECO:0007669"/>
    <property type="project" value="UniProtKB-SubCell"/>
</dbReference>
<evidence type="ECO:0000313" key="5">
    <source>
        <dbReference type="Proteomes" id="UP001642360"/>
    </source>
</evidence>
<dbReference type="EMBL" id="CAUOFW020002169">
    <property type="protein sequence ID" value="CAK9151835.1"/>
    <property type="molecule type" value="Genomic_DNA"/>
</dbReference>
<name>A0ABC8S3V7_9AQUA</name>
<accession>A0ABC8S3V7</accession>
<evidence type="ECO:0000313" key="4">
    <source>
        <dbReference type="EMBL" id="CAK9151835.1"/>
    </source>
</evidence>
<dbReference type="PROSITE" id="PS50846">
    <property type="entry name" value="HMA_2"/>
    <property type="match status" value="1"/>
</dbReference>
<dbReference type="Proteomes" id="UP001642360">
    <property type="component" value="Unassembled WGS sequence"/>
</dbReference>
<evidence type="ECO:0000256" key="2">
    <source>
        <dbReference type="SAM" id="MobiDB-lite"/>
    </source>
</evidence>
<organism evidence="4 5">
    <name type="scientific">Ilex paraguariensis</name>
    <name type="common">yerba mate</name>
    <dbReference type="NCBI Taxonomy" id="185542"/>
    <lineage>
        <taxon>Eukaryota</taxon>
        <taxon>Viridiplantae</taxon>
        <taxon>Streptophyta</taxon>
        <taxon>Embryophyta</taxon>
        <taxon>Tracheophyta</taxon>
        <taxon>Spermatophyta</taxon>
        <taxon>Magnoliopsida</taxon>
        <taxon>eudicotyledons</taxon>
        <taxon>Gunneridae</taxon>
        <taxon>Pentapetalae</taxon>
        <taxon>asterids</taxon>
        <taxon>campanulids</taxon>
        <taxon>Aquifoliales</taxon>
        <taxon>Aquifoliaceae</taxon>
        <taxon>Ilex</taxon>
    </lineage>
</organism>
<reference evidence="4 5" key="1">
    <citation type="submission" date="2024-02" db="EMBL/GenBank/DDBJ databases">
        <authorList>
            <person name="Vignale AGUSTIN F."/>
            <person name="Sosa J E."/>
            <person name="Modenutti C."/>
        </authorList>
    </citation>
    <scope>NUCLEOTIDE SEQUENCE [LARGE SCALE GENOMIC DNA]</scope>
</reference>
<feature type="domain" description="HMA" evidence="3">
    <location>
        <begin position="2"/>
        <end position="71"/>
    </location>
</feature>
<sequence>MKQKVVISVSMNGQKSRSKAMKIAVGVSGVESAALKGQEKNQIEVVGESIDAVVLTSLLRKNVGSADLVSVSAVGGEPNKETPAKKNEATPQPPAWYWQYPPVPQYQIYQTDPTCTIM</sequence>
<dbReference type="GO" id="GO:0009626">
    <property type="term" value="P:plant-type hypersensitive response"/>
    <property type="evidence" value="ECO:0007669"/>
    <property type="project" value="UniProtKB-KW"/>
</dbReference>
<comment type="subcellular location">
    <subcellularLocation>
        <location evidence="1">Membrane</location>
        <topology evidence="1">Peripheral membrane protein</topology>
    </subcellularLocation>
</comment>
<dbReference type="InterPro" id="IPR044296">
    <property type="entry name" value="HIPP46"/>
</dbReference>